<comment type="caution">
    <text evidence="10">The sequence shown here is derived from an EMBL/GenBank/DDBJ whole genome shotgun (WGS) entry which is preliminary data.</text>
</comment>
<dbReference type="EMBL" id="NQWI01000007">
    <property type="protein sequence ID" value="PDW04576.1"/>
    <property type="molecule type" value="Genomic_DNA"/>
</dbReference>
<dbReference type="InterPro" id="IPR050256">
    <property type="entry name" value="Glycosyltransferase_2"/>
</dbReference>
<dbReference type="OrthoDB" id="9807778at2"/>
<keyword evidence="4 8" id="KW-0812">Transmembrane</keyword>
<dbReference type="InterPro" id="IPR029044">
    <property type="entry name" value="Nucleotide-diphossugar_trans"/>
</dbReference>
<keyword evidence="1" id="KW-1003">Cell membrane</keyword>
<proteinExistence type="predicted"/>
<keyword evidence="2" id="KW-0328">Glycosyltransferase</keyword>
<protein>
    <recommendedName>
        <fullName evidence="9">Glycosyltransferase 2-like domain-containing protein</fullName>
    </recommendedName>
</protein>
<dbReference type="AlphaFoldDB" id="A0A2A6RNT0"/>
<feature type="transmembrane region" description="Helical" evidence="8">
    <location>
        <begin position="289"/>
        <end position="309"/>
    </location>
</feature>
<gene>
    <name evidence="10" type="ORF">CJ255_02685</name>
</gene>
<reference evidence="11" key="1">
    <citation type="submission" date="2017-08" db="EMBL/GenBank/DDBJ databases">
        <authorList>
            <person name="Grouzdev D.S."/>
            <person name="Gaisin V.A."/>
            <person name="Rysina M.S."/>
            <person name="Gorlenko V.M."/>
        </authorList>
    </citation>
    <scope>NUCLEOTIDE SEQUENCE [LARGE SCALE GENOMIC DNA]</scope>
    <source>
        <strain evidence="11">Kir15-3F</strain>
    </source>
</reference>
<feature type="transmembrane region" description="Helical" evidence="8">
    <location>
        <begin position="254"/>
        <end position="277"/>
    </location>
</feature>
<keyword evidence="3" id="KW-0808">Transferase</keyword>
<evidence type="ECO:0000256" key="1">
    <source>
        <dbReference type="ARBA" id="ARBA00022475"/>
    </source>
</evidence>
<evidence type="ECO:0000256" key="5">
    <source>
        <dbReference type="ARBA" id="ARBA00022985"/>
    </source>
</evidence>
<dbReference type="InterPro" id="IPR001173">
    <property type="entry name" value="Glyco_trans_2-like"/>
</dbReference>
<dbReference type="GO" id="GO:0099621">
    <property type="term" value="F:undecaprenyl-phosphate 4-deoxy-4-formamido-L-arabinose transferase activity"/>
    <property type="evidence" value="ECO:0007669"/>
    <property type="project" value="TreeGrafter"/>
</dbReference>
<accession>A0A2A6RNT0</accession>
<dbReference type="PANTHER" id="PTHR48090">
    <property type="entry name" value="UNDECAPRENYL-PHOSPHATE 4-DEOXY-4-FORMAMIDO-L-ARABINOSE TRANSFERASE-RELATED"/>
    <property type="match status" value="1"/>
</dbReference>
<feature type="domain" description="Glycosyltransferase 2-like" evidence="9">
    <location>
        <begin position="22"/>
        <end position="187"/>
    </location>
</feature>
<evidence type="ECO:0000256" key="2">
    <source>
        <dbReference type="ARBA" id="ARBA00022676"/>
    </source>
</evidence>
<evidence type="ECO:0000256" key="8">
    <source>
        <dbReference type="SAM" id="Phobius"/>
    </source>
</evidence>
<dbReference type="CDD" id="cd04187">
    <property type="entry name" value="DPM1_like_bac"/>
    <property type="match status" value="1"/>
</dbReference>
<keyword evidence="6 8" id="KW-1133">Transmembrane helix</keyword>
<evidence type="ECO:0000256" key="3">
    <source>
        <dbReference type="ARBA" id="ARBA00022679"/>
    </source>
</evidence>
<dbReference type="PANTHER" id="PTHR48090:SF3">
    <property type="entry name" value="UNDECAPRENYL-PHOSPHATE 4-DEOXY-4-FORMAMIDO-L-ARABINOSE TRANSFERASE"/>
    <property type="match status" value="1"/>
</dbReference>
<evidence type="ECO:0000256" key="6">
    <source>
        <dbReference type="ARBA" id="ARBA00022989"/>
    </source>
</evidence>
<organism evidence="10 11">
    <name type="scientific">Candidatus Viridilinea mediisalina</name>
    <dbReference type="NCBI Taxonomy" id="2024553"/>
    <lineage>
        <taxon>Bacteria</taxon>
        <taxon>Bacillati</taxon>
        <taxon>Chloroflexota</taxon>
        <taxon>Chloroflexia</taxon>
        <taxon>Chloroflexales</taxon>
        <taxon>Chloroflexineae</taxon>
        <taxon>Oscillochloridaceae</taxon>
        <taxon>Candidatus Viridilinea</taxon>
    </lineage>
</organism>
<dbReference type="Proteomes" id="UP000220527">
    <property type="component" value="Unassembled WGS sequence"/>
</dbReference>
<evidence type="ECO:0000313" key="10">
    <source>
        <dbReference type="EMBL" id="PDW04576.1"/>
    </source>
</evidence>
<evidence type="ECO:0000259" key="9">
    <source>
        <dbReference type="Pfam" id="PF00535"/>
    </source>
</evidence>
<evidence type="ECO:0000256" key="7">
    <source>
        <dbReference type="ARBA" id="ARBA00023136"/>
    </source>
</evidence>
<keyword evidence="5" id="KW-0448">Lipopolysaccharide biosynthesis</keyword>
<keyword evidence="7 8" id="KW-0472">Membrane</keyword>
<dbReference type="Gene3D" id="3.90.550.10">
    <property type="entry name" value="Spore Coat Polysaccharide Biosynthesis Protein SpsA, Chain A"/>
    <property type="match status" value="1"/>
</dbReference>
<sequence>MTTANILEDERPTLAEDGLTLSVVIPVYNEHESLPMICKRITEVLAAGPAPYRDSYEILLVDDGSRDGSFEVAQKLHAADERIRVVQFRRNFGKTAALQAGFTLCRGARVVTIDADMQEDPVDMFRLFEKLDAGYDLVSAWRIKRNDPLSKTLPSRIFNGVVSRMTGVHLHDFNCGFKAYNGDVVREIQLYGDLHRFIPVLAHQQGFKVTEVSVEHQPRRYGKSKFGARRLGRGYIDFIQVLFLTSYLNRPLRLFGTIGTLLMLVGGAICAYLSILWLQGFRPIGDRPLLTLGVLLLITGLQFFSTGLVGEMLRHNTYRTGDEFSIRRMLR</sequence>
<evidence type="ECO:0000313" key="11">
    <source>
        <dbReference type="Proteomes" id="UP000220527"/>
    </source>
</evidence>
<dbReference type="Pfam" id="PF00535">
    <property type="entry name" value="Glycos_transf_2"/>
    <property type="match status" value="1"/>
</dbReference>
<name>A0A2A6RNT0_9CHLR</name>
<evidence type="ECO:0000256" key="4">
    <source>
        <dbReference type="ARBA" id="ARBA00022692"/>
    </source>
</evidence>
<dbReference type="SUPFAM" id="SSF53448">
    <property type="entry name" value="Nucleotide-diphospho-sugar transferases"/>
    <property type="match status" value="1"/>
</dbReference>
<dbReference type="GO" id="GO:0009103">
    <property type="term" value="P:lipopolysaccharide biosynthetic process"/>
    <property type="evidence" value="ECO:0007669"/>
    <property type="project" value="UniProtKB-KW"/>
</dbReference>
<keyword evidence="11" id="KW-1185">Reference proteome</keyword>
<dbReference type="RefSeq" id="WP_097642559.1">
    <property type="nucleotide sequence ID" value="NZ_NQWI01000007.1"/>
</dbReference>
<dbReference type="GO" id="GO:0005886">
    <property type="term" value="C:plasma membrane"/>
    <property type="evidence" value="ECO:0007669"/>
    <property type="project" value="TreeGrafter"/>
</dbReference>